<evidence type="ECO:0000256" key="5">
    <source>
        <dbReference type="ARBA" id="ARBA00031445"/>
    </source>
</evidence>
<dbReference type="InterPro" id="IPR007507">
    <property type="entry name" value="Glycos_transf_N"/>
</dbReference>
<dbReference type="GO" id="GO:0009244">
    <property type="term" value="P:lipopolysaccharide core region biosynthetic process"/>
    <property type="evidence" value="ECO:0007669"/>
    <property type="project" value="UniProtKB-UniRule"/>
</dbReference>
<dbReference type="GO" id="GO:0009245">
    <property type="term" value="P:lipid A biosynthetic process"/>
    <property type="evidence" value="ECO:0007669"/>
    <property type="project" value="TreeGrafter"/>
</dbReference>
<feature type="active site" description="Proton acceptor" evidence="7">
    <location>
        <position position="63"/>
    </location>
</feature>
<dbReference type="PANTHER" id="PTHR42755">
    <property type="entry name" value="3-DEOXY-MANNO-OCTULOSONATE CYTIDYLYLTRANSFERASE"/>
    <property type="match status" value="1"/>
</dbReference>
<dbReference type="HOGENOM" id="CLU_036146_2_0_7"/>
<comment type="similarity">
    <text evidence="9">Belongs to the glycosyltransferase group 1 family.</text>
</comment>
<keyword evidence="9" id="KW-0448">Lipopolysaccharide biosynthesis</keyword>
<feature type="site" description="Transition state stabilizer" evidence="8">
    <location>
        <position position="133"/>
    </location>
</feature>
<comment type="subcellular location">
    <subcellularLocation>
        <location evidence="9">Cell membrane</location>
    </subcellularLocation>
</comment>
<keyword evidence="9" id="KW-0812">Transmembrane</keyword>
<feature type="domain" description="3-deoxy-D-manno-octulosonic-acid transferase N-terminal" evidence="10">
    <location>
        <begin position="36"/>
        <end position="212"/>
    </location>
</feature>
<evidence type="ECO:0000256" key="7">
    <source>
        <dbReference type="PIRSR" id="PIRSR639901-1"/>
    </source>
</evidence>
<dbReference type="PANTHER" id="PTHR42755:SF1">
    <property type="entry name" value="3-DEOXY-D-MANNO-OCTULOSONIC ACID TRANSFERASE, MITOCHONDRIAL-RELATED"/>
    <property type="match status" value="1"/>
</dbReference>
<comment type="function">
    <text evidence="9">Involved in lipopolysaccharide (LPS) biosynthesis. Catalyzes the transfer of 3-deoxy-D-manno-octulosonate (Kdo) residue(s) from CMP-Kdo to lipid IV(A), the tetraacyldisaccharide-1,4'-bisphosphate precursor of lipid A.</text>
</comment>
<dbReference type="InterPro" id="IPR039901">
    <property type="entry name" value="Kdotransferase"/>
</dbReference>
<dbReference type="AlphaFoldDB" id="E1QLP7"/>
<dbReference type="Proteomes" id="UP000009047">
    <property type="component" value="Chromosome"/>
</dbReference>
<dbReference type="InterPro" id="IPR038107">
    <property type="entry name" value="Glycos_transf_N_sf"/>
</dbReference>
<keyword evidence="9" id="KW-1133">Transmembrane helix</keyword>
<dbReference type="GO" id="GO:0005886">
    <property type="term" value="C:plasma membrane"/>
    <property type="evidence" value="ECO:0007669"/>
    <property type="project" value="UniProtKB-SubCell"/>
</dbReference>
<keyword evidence="12" id="KW-1185">Reference proteome</keyword>
<keyword evidence="4 9" id="KW-0808">Transferase</keyword>
<name>E1QLP7_DESB2</name>
<dbReference type="STRING" id="644282.Deba_3129"/>
<accession>E1QLP7</accession>
<evidence type="ECO:0000256" key="9">
    <source>
        <dbReference type="RuleBase" id="RU365103"/>
    </source>
</evidence>
<dbReference type="Pfam" id="PF04413">
    <property type="entry name" value="Glycos_transf_N"/>
    <property type="match status" value="1"/>
</dbReference>
<evidence type="ECO:0000259" key="10">
    <source>
        <dbReference type="Pfam" id="PF04413"/>
    </source>
</evidence>
<reference evidence="11 12" key="1">
    <citation type="journal article" date="2010" name="Stand. Genomic Sci.">
        <title>Complete genome sequence of Desulfarculus baarsii type strain (2st14).</title>
        <authorList>
            <person name="Sun H."/>
            <person name="Spring S."/>
            <person name="Lapidus A."/>
            <person name="Davenport K."/>
            <person name="Del Rio T.G."/>
            <person name="Tice H."/>
            <person name="Nolan M."/>
            <person name="Copeland A."/>
            <person name="Cheng J.F."/>
            <person name="Lucas S."/>
            <person name="Tapia R."/>
            <person name="Goodwin L."/>
            <person name="Pitluck S."/>
            <person name="Ivanova N."/>
            <person name="Pagani I."/>
            <person name="Mavromatis K."/>
            <person name="Ovchinnikova G."/>
            <person name="Pati A."/>
            <person name="Chen A."/>
            <person name="Palaniappan K."/>
            <person name="Hauser L."/>
            <person name="Chang Y.J."/>
            <person name="Jeffries C.D."/>
            <person name="Detter J.C."/>
            <person name="Han C."/>
            <person name="Rohde M."/>
            <person name="Brambilla E."/>
            <person name="Goker M."/>
            <person name="Woyke T."/>
            <person name="Bristow J."/>
            <person name="Eisen J.A."/>
            <person name="Markowitz V."/>
            <person name="Hugenholtz P."/>
            <person name="Kyrpides N.C."/>
            <person name="Klenk H.P."/>
            <person name="Land M."/>
        </authorList>
    </citation>
    <scope>NUCLEOTIDE SEQUENCE [LARGE SCALE GENOMIC DNA]</scope>
    <source>
        <strain evidence="12">ATCC 33931 / DSM 2075 / LMG 7858 / VKM B-1802 / 2st14</strain>
    </source>
</reference>
<evidence type="ECO:0000256" key="8">
    <source>
        <dbReference type="PIRSR" id="PIRSR639901-2"/>
    </source>
</evidence>
<evidence type="ECO:0000256" key="1">
    <source>
        <dbReference type="ARBA" id="ARBA00004713"/>
    </source>
</evidence>
<evidence type="ECO:0000256" key="6">
    <source>
        <dbReference type="ARBA" id="ARBA00049183"/>
    </source>
</evidence>
<dbReference type="EMBL" id="CP002085">
    <property type="protein sequence ID" value="ADK86482.1"/>
    <property type="molecule type" value="Genomic_DNA"/>
</dbReference>
<dbReference type="CAZy" id="GT30">
    <property type="family name" value="Glycosyltransferase Family 30"/>
</dbReference>
<gene>
    <name evidence="11" type="ordered locus">Deba_3129</name>
</gene>
<evidence type="ECO:0000256" key="4">
    <source>
        <dbReference type="ARBA" id="ARBA00022679"/>
    </source>
</evidence>
<dbReference type="eggNOG" id="COG1519">
    <property type="taxonomic scope" value="Bacteria"/>
</dbReference>
<comment type="catalytic activity">
    <reaction evidence="6 9">
        <text>lipid IVA (E. coli) + CMP-3-deoxy-beta-D-manno-octulosonate = alpha-Kdo-(2-&gt;6)-lipid IVA (E. coli) + CMP + H(+)</text>
        <dbReference type="Rhea" id="RHEA:28066"/>
        <dbReference type="ChEBI" id="CHEBI:15378"/>
        <dbReference type="ChEBI" id="CHEBI:58603"/>
        <dbReference type="ChEBI" id="CHEBI:60364"/>
        <dbReference type="ChEBI" id="CHEBI:60377"/>
        <dbReference type="ChEBI" id="CHEBI:85987"/>
        <dbReference type="EC" id="2.4.99.12"/>
    </reaction>
</comment>
<dbReference type="EC" id="2.4.99.12" evidence="2 9"/>
<comment type="pathway">
    <text evidence="1 9">Bacterial outer membrane biogenesis; LPS core biosynthesis.</text>
</comment>
<dbReference type="UniPathway" id="UPA00958"/>
<keyword evidence="9" id="KW-1003">Cell membrane</keyword>
<dbReference type="KEGG" id="dbr:Deba_3129"/>
<dbReference type="RefSeq" id="WP_013259918.1">
    <property type="nucleotide sequence ID" value="NC_014365.1"/>
</dbReference>
<evidence type="ECO:0000313" key="11">
    <source>
        <dbReference type="EMBL" id="ADK86482.1"/>
    </source>
</evidence>
<proteinExistence type="inferred from homology"/>
<dbReference type="Gene3D" id="3.40.50.11720">
    <property type="entry name" value="3-Deoxy-D-manno-octulosonic-acid transferase, N-terminal domain"/>
    <property type="match status" value="1"/>
</dbReference>
<keyword evidence="9" id="KW-0472">Membrane</keyword>
<feature type="transmembrane region" description="Helical" evidence="9">
    <location>
        <begin position="6"/>
        <end position="24"/>
    </location>
</feature>
<dbReference type="GO" id="GO:0043842">
    <property type="term" value="F:Kdo transferase activity"/>
    <property type="evidence" value="ECO:0007669"/>
    <property type="project" value="UniProtKB-EC"/>
</dbReference>
<evidence type="ECO:0000313" key="12">
    <source>
        <dbReference type="Proteomes" id="UP000009047"/>
    </source>
</evidence>
<feature type="site" description="Transition state stabilizer" evidence="8">
    <location>
        <position position="211"/>
    </location>
</feature>
<organism evidence="11 12">
    <name type="scientific">Desulfarculus baarsii (strain ATCC 33931 / DSM 2075 / LMG 7858 / VKM B-1802 / 2st14)</name>
    <dbReference type="NCBI Taxonomy" id="644282"/>
    <lineage>
        <taxon>Bacteria</taxon>
        <taxon>Pseudomonadati</taxon>
        <taxon>Thermodesulfobacteriota</taxon>
        <taxon>Desulfarculia</taxon>
        <taxon>Desulfarculales</taxon>
        <taxon>Desulfarculaceae</taxon>
        <taxon>Desulfarculus</taxon>
    </lineage>
</organism>
<dbReference type="Gene3D" id="3.40.50.2000">
    <property type="entry name" value="Glycogen Phosphorylase B"/>
    <property type="match status" value="1"/>
</dbReference>
<evidence type="ECO:0000256" key="2">
    <source>
        <dbReference type="ARBA" id="ARBA00012621"/>
    </source>
</evidence>
<protein>
    <recommendedName>
        <fullName evidence="3 9">3-deoxy-D-manno-octulosonic acid transferase</fullName>
        <shortName evidence="9">Kdo transferase</shortName>
        <ecNumber evidence="2 9">2.4.99.12</ecNumber>
    </recommendedName>
    <alternativeName>
        <fullName evidence="5 9">Lipid IV(A) 3-deoxy-D-manno-octulosonic acid transferase</fullName>
    </alternativeName>
</protein>
<sequence>MDQSLILYNLALGLGCAALPPLWLGARLGRRYAEVWPRLGLYRHTPEPGPGPRVWLQAVSVGEVAVARAVAERLWELRPDVKLIVSSSTAKGLERAAELFAGRALVAPFPLDMPWAAAAAVARLRPQVYASLETEIWPNLLALLRRSGAGVLLLNGRFSERSFPGYRRFRWLIAPALARFDHLSMIGPADAQRAVALGAPAARVSVDGNAKYAGLLERARTSDPAEAAALLKLDGAPLLVAGSMRGGEEAVVMEAFAKVRARFPRAVLAVAPRHLERGRAWLRAAAAAGLTAQSWTHLRPDAPRRPETAVVVVDVMGRLMAIYGLGAAAVVGASFVGLGGQNPMEPAAWGKPVAFGPDMSDFADASQALIEAGGGRQAADGAALGDFWLAALADPALALAWGRAGQGVVERWSRAAEAAAGHIARRLDRRGART</sequence>
<evidence type="ECO:0000256" key="3">
    <source>
        <dbReference type="ARBA" id="ARBA00019077"/>
    </source>
</evidence>